<keyword evidence="2 5" id="KW-0812">Transmembrane</keyword>
<dbReference type="InterPro" id="IPR035906">
    <property type="entry name" value="MetI-like_sf"/>
</dbReference>
<dbReference type="PANTHER" id="PTHR42744">
    <property type="entry name" value="BINDING-PROTEIN-DEPENDENT TRANSPORT SYSTEMS INNER MEMBRANE COMPONENT"/>
    <property type="match status" value="1"/>
</dbReference>
<evidence type="ECO:0000256" key="1">
    <source>
        <dbReference type="ARBA" id="ARBA00004651"/>
    </source>
</evidence>
<dbReference type="Pfam" id="PF00528">
    <property type="entry name" value="BPD_transp_1"/>
    <property type="match status" value="2"/>
</dbReference>
<feature type="transmembrane region" description="Helical" evidence="5">
    <location>
        <begin position="377"/>
        <end position="406"/>
    </location>
</feature>
<feature type="transmembrane region" description="Helical" evidence="5">
    <location>
        <begin position="240"/>
        <end position="258"/>
    </location>
</feature>
<organism evidence="7 8">
    <name type="scientific">Burkholderia ubonensis</name>
    <dbReference type="NCBI Taxonomy" id="101571"/>
    <lineage>
        <taxon>Bacteria</taxon>
        <taxon>Pseudomonadati</taxon>
        <taxon>Pseudomonadota</taxon>
        <taxon>Betaproteobacteria</taxon>
        <taxon>Burkholderiales</taxon>
        <taxon>Burkholderiaceae</taxon>
        <taxon>Burkholderia</taxon>
        <taxon>Burkholderia cepacia complex</taxon>
    </lineage>
</organism>
<dbReference type="InterPro" id="IPR000515">
    <property type="entry name" value="MetI-like"/>
</dbReference>
<evidence type="ECO:0000313" key="8">
    <source>
        <dbReference type="Proteomes" id="UP000183667"/>
    </source>
</evidence>
<feature type="domain" description="ABC transmembrane type-1" evidence="6">
    <location>
        <begin position="68"/>
        <end position="262"/>
    </location>
</feature>
<dbReference type="Gene3D" id="1.10.3720.10">
    <property type="entry name" value="MetI-like"/>
    <property type="match status" value="2"/>
</dbReference>
<feature type="transmembrane region" description="Helical" evidence="5">
    <location>
        <begin position="195"/>
        <end position="219"/>
    </location>
</feature>
<name>A0ABD6Q6T6_9BURK</name>
<feature type="transmembrane region" description="Helical" evidence="5">
    <location>
        <begin position="418"/>
        <end position="440"/>
    </location>
</feature>
<feature type="transmembrane region" description="Helical" evidence="5">
    <location>
        <begin position="67"/>
        <end position="89"/>
    </location>
</feature>
<keyword evidence="3 5" id="KW-1133">Transmembrane helix</keyword>
<feature type="transmembrane region" description="Helical" evidence="5">
    <location>
        <begin position="109"/>
        <end position="130"/>
    </location>
</feature>
<feature type="transmembrane region" description="Helical" evidence="5">
    <location>
        <begin position="551"/>
        <end position="570"/>
    </location>
</feature>
<dbReference type="RefSeq" id="WP_071767296.1">
    <property type="nucleotide sequence ID" value="NZ_MEAU01000012.1"/>
</dbReference>
<feature type="transmembrane region" description="Helical" evidence="5">
    <location>
        <begin position="338"/>
        <end position="357"/>
    </location>
</feature>
<gene>
    <name evidence="7" type="ORF">BGV66_10165</name>
</gene>
<evidence type="ECO:0000256" key="2">
    <source>
        <dbReference type="ARBA" id="ARBA00022692"/>
    </source>
</evidence>
<accession>A0ABD6Q6T6</accession>
<feature type="domain" description="ABC transmembrane type-1" evidence="6">
    <location>
        <begin position="383"/>
        <end position="569"/>
    </location>
</feature>
<evidence type="ECO:0000313" key="7">
    <source>
        <dbReference type="EMBL" id="OJA48535.1"/>
    </source>
</evidence>
<dbReference type="PROSITE" id="PS50928">
    <property type="entry name" value="ABC_TM1"/>
    <property type="match status" value="2"/>
</dbReference>
<keyword evidence="4 5" id="KW-0472">Membrane</keyword>
<comment type="similarity">
    <text evidence="5">Belongs to the binding-protein-dependent transport system permease family.</text>
</comment>
<dbReference type="CDD" id="cd06261">
    <property type="entry name" value="TM_PBP2"/>
    <property type="match status" value="2"/>
</dbReference>
<feature type="transmembrane region" description="Helical" evidence="5">
    <location>
        <begin position="446"/>
        <end position="472"/>
    </location>
</feature>
<dbReference type="AlphaFoldDB" id="A0ABD6Q6T6"/>
<feature type="transmembrane region" description="Helical" evidence="5">
    <location>
        <begin position="137"/>
        <end position="158"/>
    </location>
</feature>
<feature type="transmembrane region" description="Helical" evidence="5">
    <location>
        <begin position="493"/>
        <end position="514"/>
    </location>
</feature>
<feature type="transmembrane region" description="Helical" evidence="5">
    <location>
        <begin position="25"/>
        <end position="46"/>
    </location>
</feature>
<comment type="caution">
    <text evidence="7">The sequence shown here is derived from an EMBL/GenBank/DDBJ whole genome shotgun (WGS) entry which is preliminary data.</text>
</comment>
<sequence>MEIGFDPNRIANASAWRVLPNRWDFIAFPLIICLIAMAVVGFHETMAPITTLNTQKISLDPSNLPEYALRTTLRMLAAMVASLAFTLVYGTLAAKSRRAGMVLVPILDILQSVPVLGYISFTVTFFLALFPSRVLGAELAAIFAIFTSQAWNMTFSFYQSLRTVPRDLDEVSRGFHLTSWQRFWKLEVPFSMPGLIWNMMMSMSGGWFFVVASEAITVGNHSITLPGIGAYLAQAISDKNLGAIGWVILAMTVVILAYDQLLFRPLVAWADKFRMETTSSGNAPESWLLDLVRRTRLIHQLLVPAGWLFAKAARIPLRLPLSGAVRFTLPRVEKKASFAADIAWALLVLAGTAYVVWRVVSFVATGVTMAEVGHVITLGLVTLLRVIVLIAIASVIWVPIGVWIGLRPALAEKMQPLAQFLAAFPANLLFPVFVIVIAHFHLNPDIWLSPLIVLGTQWYILFNVIAGATSYPNDYREAATNFRIRGWQWWRQAILPGIFPYYVTGAITASGGAWNASIVSEAVQWGNTKIEAHGLGAYIAQTTAAGDFPKIILGITVMSLFVTLFNRLLWRPLYAYAESKLRLD</sequence>
<comment type="subcellular location">
    <subcellularLocation>
        <location evidence="1 5">Cell membrane</location>
        <topology evidence="1 5">Multi-pass membrane protein</topology>
    </subcellularLocation>
</comment>
<evidence type="ECO:0000259" key="6">
    <source>
        <dbReference type="PROSITE" id="PS50928"/>
    </source>
</evidence>
<dbReference type="GO" id="GO:0005886">
    <property type="term" value="C:plasma membrane"/>
    <property type="evidence" value="ECO:0007669"/>
    <property type="project" value="UniProtKB-SubCell"/>
</dbReference>
<dbReference type="PANTHER" id="PTHR42744:SF1">
    <property type="entry name" value="BINDING-PROTEIN-DEPENDENT TRANSPORT SYSTEMS INNER MEMBRANE COMPONENT"/>
    <property type="match status" value="1"/>
</dbReference>
<evidence type="ECO:0000256" key="5">
    <source>
        <dbReference type="RuleBase" id="RU363032"/>
    </source>
</evidence>
<evidence type="ECO:0000256" key="3">
    <source>
        <dbReference type="ARBA" id="ARBA00022989"/>
    </source>
</evidence>
<proteinExistence type="inferred from homology"/>
<protein>
    <submittedName>
        <fullName evidence="7">Sulfonate ABC transporter permease</fullName>
    </submittedName>
</protein>
<reference evidence="8" key="1">
    <citation type="submission" date="2016-08" db="EMBL/GenBank/DDBJ databases">
        <title>Population biology and virulence potential of Burkholderia ubonensis.</title>
        <authorList>
            <person name="Price E.P."/>
            <person name="Currie B.J."/>
            <person name="Wagner D.M."/>
        </authorList>
    </citation>
    <scope>NUCLEOTIDE SEQUENCE [LARGE SCALE GENOMIC DNA]</scope>
    <source>
        <strain evidence="8">MSMB0103</strain>
    </source>
</reference>
<dbReference type="Proteomes" id="UP000183667">
    <property type="component" value="Unassembled WGS sequence"/>
</dbReference>
<dbReference type="EMBL" id="MEAU01000012">
    <property type="protein sequence ID" value="OJA48535.1"/>
    <property type="molecule type" value="Genomic_DNA"/>
</dbReference>
<evidence type="ECO:0000256" key="4">
    <source>
        <dbReference type="ARBA" id="ARBA00023136"/>
    </source>
</evidence>
<dbReference type="SUPFAM" id="SSF161098">
    <property type="entry name" value="MetI-like"/>
    <property type="match status" value="2"/>
</dbReference>
<keyword evidence="5" id="KW-0813">Transport</keyword>